<dbReference type="EMBL" id="CAXHTA020000002">
    <property type="protein sequence ID" value="CAL5219979.1"/>
    <property type="molecule type" value="Genomic_DNA"/>
</dbReference>
<evidence type="ECO:0000313" key="4">
    <source>
        <dbReference type="Proteomes" id="UP001497392"/>
    </source>
</evidence>
<keyword evidence="4" id="KW-1185">Reference proteome</keyword>
<feature type="transmembrane region" description="Helical" evidence="2">
    <location>
        <begin position="214"/>
        <end position="240"/>
    </location>
</feature>
<feature type="transmembrane region" description="Helical" evidence="2">
    <location>
        <begin position="260"/>
        <end position="280"/>
    </location>
</feature>
<keyword evidence="2" id="KW-1133">Transmembrane helix</keyword>
<organism evidence="3 4">
    <name type="scientific">Coccomyxa viridis</name>
    <dbReference type="NCBI Taxonomy" id="1274662"/>
    <lineage>
        <taxon>Eukaryota</taxon>
        <taxon>Viridiplantae</taxon>
        <taxon>Chlorophyta</taxon>
        <taxon>core chlorophytes</taxon>
        <taxon>Trebouxiophyceae</taxon>
        <taxon>Trebouxiophyceae incertae sedis</taxon>
        <taxon>Coccomyxaceae</taxon>
        <taxon>Coccomyxa</taxon>
    </lineage>
</organism>
<keyword evidence="2" id="KW-0812">Transmembrane</keyword>
<comment type="caution">
    <text evidence="3">The sequence shown here is derived from an EMBL/GenBank/DDBJ whole genome shotgun (WGS) entry which is preliminary data.</text>
</comment>
<reference evidence="3 4" key="1">
    <citation type="submission" date="2024-06" db="EMBL/GenBank/DDBJ databases">
        <authorList>
            <person name="Kraege A."/>
            <person name="Thomma B."/>
        </authorList>
    </citation>
    <scope>NUCLEOTIDE SEQUENCE [LARGE SCALE GENOMIC DNA]</scope>
</reference>
<gene>
    <name evidence="3" type="primary">g1917</name>
    <name evidence="3" type="ORF">VP750_LOCUS1638</name>
</gene>
<feature type="region of interest" description="Disordered" evidence="1">
    <location>
        <begin position="1"/>
        <end position="25"/>
    </location>
</feature>
<proteinExistence type="predicted"/>
<keyword evidence="2" id="KW-0472">Membrane</keyword>
<feature type="transmembrane region" description="Helical" evidence="2">
    <location>
        <begin position="148"/>
        <end position="168"/>
    </location>
</feature>
<feature type="transmembrane region" description="Helical" evidence="2">
    <location>
        <begin position="61"/>
        <end position="83"/>
    </location>
</feature>
<evidence type="ECO:0000313" key="3">
    <source>
        <dbReference type="EMBL" id="CAL5219979.1"/>
    </source>
</evidence>
<evidence type="ECO:0000256" key="1">
    <source>
        <dbReference type="SAM" id="MobiDB-lite"/>
    </source>
</evidence>
<protein>
    <submittedName>
        <fullName evidence="3">G1917 protein</fullName>
    </submittedName>
</protein>
<name>A0ABP1FMV9_9CHLO</name>
<evidence type="ECO:0000256" key="2">
    <source>
        <dbReference type="SAM" id="Phobius"/>
    </source>
</evidence>
<sequence>MAFTGSNAPNGLGNSPVNNSSKAWYQAGNDSFTSRTSLRQDAQAPSQKGRQQGGLHWPSWWVMYGTPALLIVVAGLSLAVLGAHDDGMARCYRSDVKVTGPHSPAEEHVDYDIVAGYVKGHYDMTAPAPKSGQHRITLAEKTLMLRDLAAAGHASTVLGAFVCVMAVVSALSALALLLPLAKWGVLMVFRASAREEMPKHAKRALGPYLWPTAFLNMMLLMAILIAFYIVVAVGVAATTSAGTQHVSAGTSWKCIPHPSWAWWLGMVASAGWVILGILGWHEERAQMHGTTMATAELSMQRMP</sequence>
<dbReference type="Proteomes" id="UP001497392">
    <property type="component" value="Unassembled WGS sequence"/>
</dbReference>
<accession>A0ABP1FMV9</accession>